<evidence type="ECO:0000313" key="1">
    <source>
        <dbReference type="EMBL" id="BAT76280.1"/>
    </source>
</evidence>
<accession>A0A0S3R6L0</accession>
<dbReference type="AlphaFoldDB" id="A0A0S3R6L0"/>
<name>A0A0S3R6L0_PHAAN</name>
<protein>
    <submittedName>
        <fullName evidence="1">Uncharacterized protein</fullName>
    </submittedName>
</protein>
<feature type="non-terminal residue" evidence="1">
    <location>
        <position position="1"/>
    </location>
</feature>
<sequence>FMLQCVHPTWHLFAIKFVCGQAGAAKVVKLTQRHSQRLSCESNTRKQVISPHTRHVSHESNINTCIRMIRNLELVCLLLYCFI</sequence>
<reference evidence="1 2" key="1">
    <citation type="journal article" date="2015" name="Sci. Rep.">
        <title>The power of single molecule real-time sequencing technology in the de novo assembly of a eukaryotic genome.</title>
        <authorList>
            <person name="Sakai H."/>
            <person name="Naito K."/>
            <person name="Ogiso-Tanaka E."/>
            <person name="Takahashi Y."/>
            <person name="Iseki K."/>
            <person name="Muto C."/>
            <person name="Satou K."/>
            <person name="Teruya K."/>
            <person name="Shiroma A."/>
            <person name="Shimoji M."/>
            <person name="Hirano T."/>
            <person name="Itoh T."/>
            <person name="Kaga A."/>
            <person name="Tomooka N."/>
        </authorList>
    </citation>
    <scope>NUCLEOTIDE SEQUENCE [LARGE SCALE GENOMIC DNA]</scope>
    <source>
        <strain evidence="2">cv. Shumari</strain>
    </source>
</reference>
<keyword evidence="2" id="KW-1185">Reference proteome</keyword>
<gene>
    <name evidence="1" type="primary">Vigan.01G426000</name>
    <name evidence="1" type="ORF">VIGAN_01426000</name>
</gene>
<dbReference type="Proteomes" id="UP000291084">
    <property type="component" value="Chromosome 1"/>
</dbReference>
<dbReference type="EMBL" id="AP015034">
    <property type="protein sequence ID" value="BAT76280.1"/>
    <property type="molecule type" value="Genomic_DNA"/>
</dbReference>
<evidence type="ECO:0000313" key="2">
    <source>
        <dbReference type="Proteomes" id="UP000291084"/>
    </source>
</evidence>
<organism evidence="1 2">
    <name type="scientific">Vigna angularis var. angularis</name>
    <dbReference type="NCBI Taxonomy" id="157739"/>
    <lineage>
        <taxon>Eukaryota</taxon>
        <taxon>Viridiplantae</taxon>
        <taxon>Streptophyta</taxon>
        <taxon>Embryophyta</taxon>
        <taxon>Tracheophyta</taxon>
        <taxon>Spermatophyta</taxon>
        <taxon>Magnoliopsida</taxon>
        <taxon>eudicotyledons</taxon>
        <taxon>Gunneridae</taxon>
        <taxon>Pentapetalae</taxon>
        <taxon>rosids</taxon>
        <taxon>fabids</taxon>
        <taxon>Fabales</taxon>
        <taxon>Fabaceae</taxon>
        <taxon>Papilionoideae</taxon>
        <taxon>50 kb inversion clade</taxon>
        <taxon>NPAAA clade</taxon>
        <taxon>indigoferoid/millettioid clade</taxon>
        <taxon>Phaseoleae</taxon>
        <taxon>Vigna</taxon>
    </lineage>
</organism>
<proteinExistence type="predicted"/>